<dbReference type="GO" id="GO:0016491">
    <property type="term" value="F:oxidoreductase activity"/>
    <property type="evidence" value="ECO:0007669"/>
    <property type="project" value="UniProtKB-KW"/>
</dbReference>
<dbReference type="Pfam" id="PF13561">
    <property type="entry name" value="adh_short_C2"/>
    <property type="match status" value="1"/>
</dbReference>
<accession>A0A0W0YCF6</accession>
<dbReference type="PRINTS" id="PR00081">
    <property type="entry name" value="GDHRDH"/>
</dbReference>
<comment type="similarity">
    <text evidence="1">Belongs to the short-chain dehydrogenases/reductases (SDR) family.</text>
</comment>
<sequence length="198" mass="21331">MRIVVIGGTGTLGREVVKELSSRHEVIIASRHDGDVFIDITDHHTIEKMYKTLGRVDAVILTTGTVYFGALDEMTESQYCIGLNNKLMGQVNTVLIGLPYVNDGGSFTLTSGILNRDPIRYGSSAAMVNGALDGFVKGAAIEMSRGLRINVVSPTVLQESMNDYADYFHGFIPVSAARAAMAYSKSVEGGQTGQLYCV</sequence>
<dbReference type="Gene3D" id="3.40.50.720">
    <property type="entry name" value="NAD(P)-binding Rossmann-like Domain"/>
    <property type="match status" value="1"/>
</dbReference>
<proteinExistence type="inferred from homology"/>
<protein>
    <submittedName>
        <fullName evidence="3">Dehydrogenase</fullName>
    </submittedName>
</protein>
<dbReference type="Proteomes" id="UP000054621">
    <property type="component" value="Unassembled WGS sequence"/>
</dbReference>
<evidence type="ECO:0000256" key="1">
    <source>
        <dbReference type="ARBA" id="ARBA00006484"/>
    </source>
</evidence>
<dbReference type="eggNOG" id="COG1028">
    <property type="taxonomic scope" value="Bacteria"/>
</dbReference>
<dbReference type="RefSeq" id="WP_027269698.1">
    <property type="nucleotide sequence ID" value="NZ_CAAAJE010000004.1"/>
</dbReference>
<dbReference type="AlphaFoldDB" id="A0A0W0YCF6"/>
<comment type="caution">
    <text evidence="3">The sequence shown here is derived from an EMBL/GenBank/DDBJ whole genome shotgun (WGS) entry which is preliminary data.</text>
</comment>
<name>A0A0W0YCF6_9GAMM</name>
<dbReference type="PATRIC" id="fig|28087.4.peg.3597"/>
<dbReference type="OrthoDB" id="9787486at2"/>
<evidence type="ECO:0000256" key="2">
    <source>
        <dbReference type="ARBA" id="ARBA00023002"/>
    </source>
</evidence>
<dbReference type="SUPFAM" id="SSF51735">
    <property type="entry name" value="NAD(P)-binding Rossmann-fold domains"/>
    <property type="match status" value="1"/>
</dbReference>
<dbReference type="NCBIfam" id="NF005754">
    <property type="entry name" value="PRK07578.1"/>
    <property type="match status" value="1"/>
</dbReference>
<dbReference type="InterPro" id="IPR051122">
    <property type="entry name" value="SDR_DHRS6-like"/>
</dbReference>
<gene>
    <name evidence="3" type="ORF">Lsai_3357</name>
</gene>
<keyword evidence="2" id="KW-0560">Oxidoreductase</keyword>
<evidence type="ECO:0000313" key="3">
    <source>
        <dbReference type="EMBL" id="KTD54535.1"/>
    </source>
</evidence>
<dbReference type="EMBL" id="LNYV01000037">
    <property type="protein sequence ID" value="KTD54535.1"/>
    <property type="molecule type" value="Genomic_DNA"/>
</dbReference>
<dbReference type="PANTHER" id="PTHR43477:SF1">
    <property type="entry name" value="DIHYDROANTICAPSIN 7-DEHYDROGENASE"/>
    <property type="match status" value="1"/>
</dbReference>
<organism evidence="3 4">
    <name type="scientific">Legionella sainthelensi</name>
    <dbReference type="NCBI Taxonomy" id="28087"/>
    <lineage>
        <taxon>Bacteria</taxon>
        <taxon>Pseudomonadati</taxon>
        <taxon>Pseudomonadota</taxon>
        <taxon>Gammaproteobacteria</taxon>
        <taxon>Legionellales</taxon>
        <taxon>Legionellaceae</taxon>
        <taxon>Legionella</taxon>
    </lineage>
</organism>
<dbReference type="STRING" id="28087.Lsai_3357"/>
<dbReference type="PANTHER" id="PTHR43477">
    <property type="entry name" value="DIHYDROANTICAPSIN 7-DEHYDROGENASE"/>
    <property type="match status" value="1"/>
</dbReference>
<dbReference type="InterPro" id="IPR002347">
    <property type="entry name" value="SDR_fam"/>
</dbReference>
<dbReference type="CDD" id="cd11731">
    <property type="entry name" value="Lin1944_like_SDR_c"/>
    <property type="match status" value="1"/>
</dbReference>
<dbReference type="InterPro" id="IPR036291">
    <property type="entry name" value="NAD(P)-bd_dom_sf"/>
</dbReference>
<evidence type="ECO:0000313" key="4">
    <source>
        <dbReference type="Proteomes" id="UP000054621"/>
    </source>
</evidence>
<reference evidence="3 4" key="1">
    <citation type="submission" date="2015-11" db="EMBL/GenBank/DDBJ databases">
        <title>Genomic analysis of 38 Legionella species identifies large and diverse effector repertoires.</title>
        <authorList>
            <person name="Burstein D."/>
            <person name="Amaro F."/>
            <person name="Zusman T."/>
            <person name="Lifshitz Z."/>
            <person name="Cohen O."/>
            <person name="Gilbert J.A."/>
            <person name="Pupko T."/>
            <person name="Shuman H.A."/>
            <person name="Segal G."/>
        </authorList>
    </citation>
    <scope>NUCLEOTIDE SEQUENCE [LARGE SCALE GENOMIC DNA]</scope>
    <source>
        <strain evidence="3 4">Mt.St.Helens-4</strain>
    </source>
</reference>